<proteinExistence type="predicted"/>
<dbReference type="EMBL" id="RAVZ01000277">
    <property type="protein sequence ID" value="RKG77778.1"/>
    <property type="molecule type" value="Genomic_DNA"/>
</dbReference>
<protein>
    <submittedName>
        <fullName evidence="1">Uncharacterized protein</fullName>
    </submittedName>
</protein>
<evidence type="ECO:0000313" key="2">
    <source>
        <dbReference type="Proteomes" id="UP000268094"/>
    </source>
</evidence>
<evidence type="ECO:0000313" key="1">
    <source>
        <dbReference type="EMBL" id="RKG77778.1"/>
    </source>
</evidence>
<dbReference type="RefSeq" id="WP_120544156.1">
    <property type="nucleotide sequence ID" value="NZ_RAVZ01000277.1"/>
</dbReference>
<comment type="caution">
    <text evidence="1">The sequence shown here is derived from an EMBL/GenBank/DDBJ whole genome shotgun (WGS) entry which is preliminary data.</text>
</comment>
<accession>A0A3A8I5K0</accession>
<dbReference type="Proteomes" id="UP000268094">
    <property type="component" value="Unassembled WGS sequence"/>
</dbReference>
<reference evidence="2" key="1">
    <citation type="submission" date="2018-09" db="EMBL/GenBank/DDBJ databases">
        <authorList>
            <person name="Livingstone P.G."/>
            <person name="Whitworth D.E."/>
        </authorList>
    </citation>
    <scope>NUCLEOTIDE SEQUENCE [LARGE SCALE GENOMIC DNA]</scope>
    <source>
        <strain evidence="2">CA054A</strain>
    </source>
</reference>
<name>A0A3A8I5K0_9BACT</name>
<keyword evidence="2" id="KW-1185">Reference proteome</keyword>
<dbReference type="AlphaFoldDB" id="A0A3A8I5K0"/>
<dbReference type="OrthoDB" id="7203600at2"/>
<organism evidence="1 2">
    <name type="scientific">Corallococcus terminator</name>
    <dbReference type="NCBI Taxonomy" id="2316733"/>
    <lineage>
        <taxon>Bacteria</taxon>
        <taxon>Pseudomonadati</taxon>
        <taxon>Myxococcota</taxon>
        <taxon>Myxococcia</taxon>
        <taxon>Myxococcales</taxon>
        <taxon>Cystobacterineae</taxon>
        <taxon>Myxococcaceae</taxon>
        <taxon>Corallococcus</taxon>
    </lineage>
</organism>
<sequence length="66" mass="7391">MVHPRSVLRGTQSRRIVYGEEPEGFEVVDAAQPQERGRLYRIEVARVAAGSLRFVVGQDGRVRPEG</sequence>
<gene>
    <name evidence="1" type="ORF">D7V88_30605</name>
</gene>